<evidence type="ECO:0000313" key="11">
    <source>
        <dbReference type="Proteomes" id="UP000662857"/>
    </source>
</evidence>
<dbReference type="RefSeq" id="WP_239677975.1">
    <property type="nucleotide sequence ID" value="NZ_CP070499.1"/>
</dbReference>
<dbReference type="GO" id="GO:0005506">
    <property type="term" value="F:iron ion binding"/>
    <property type="evidence" value="ECO:0007669"/>
    <property type="project" value="InterPro"/>
</dbReference>
<dbReference type="InterPro" id="IPR002401">
    <property type="entry name" value="Cyt_P450_E_grp-I"/>
</dbReference>
<feature type="region of interest" description="Disordered" evidence="9">
    <location>
        <begin position="1"/>
        <end position="32"/>
    </location>
</feature>
<dbReference type="PRINTS" id="PR00463">
    <property type="entry name" value="EP450I"/>
</dbReference>
<keyword evidence="3 7" id="KW-0479">Metal-binding</keyword>
<protein>
    <submittedName>
        <fullName evidence="10">Cytochrome P450</fullName>
    </submittedName>
</protein>
<feature type="binding site" description="axial binding residue" evidence="7">
    <location>
        <position position="417"/>
    </location>
    <ligand>
        <name>heme</name>
        <dbReference type="ChEBI" id="CHEBI:30413"/>
    </ligand>
    <ligandPart>
        <name>Fe</name>
        <dbReference type="ChEBI" id="CHEBI:18248"/>
    </ligandPart>
</feature>
<dbReference type="PANTHER" id="PTHR24291:SF50">
    <property type="entry name" value="BIFUNCTIONAL ALBAFLAVENONE MONOOXYGENASE_TERPENE SYNTHASE"/>
    <property type="match status" value="1"/>
</dbReference>
<comment type="cofactor">
    <cofactor evidence="7">
        <name>heme</name>
        <dbReference type="ChEBI" id="CHEBI:30413"/>
    </cofactor>
</comment>
<dbReference type="PROSITE" id="PS00086">
    <property type="entry name" value="CYTOCHROME_P450"/>
    <property type="match status" value="1"/>
</dbReference>
<dbReference type="Gene3D" id="1.10.630.10">
    <property type="entry name" value="Cytochrome P450"/>
    <property type="match status" value="1"/>
</dbReference>
<keyword evidence="2 7" id="KW-0349">Heme</keyword>
<evidence type="ECO:0000256" key="5">
    <source>
        <dbReference type="ARBA" id="ARBA00023004"/>
    </source>
</evidence>
<keyword evidence="5 7" id="KW-0408">Iron</keyword>
<dbReference type="PRINTS" id="PR00385">
    <property type="entry name" value="P450"/>
</dbReference>
<dbReference type="GO" id="GO:0020037">
    <property type="term" value="F:heme binding"/>
    <property type="evidence" value="ECO:0007669"/>
    <property type="project" value="InterPro"/>
</dbReference>
<evidence type="ECO:0000313" key="10">
    <source>
        <dbReference type="EMBL" id="QSB15787.1"/>
    </source>
</evidence>
<comment type="similarity">
    <text evidence="1 8">Belongs to the cytochrome P450 family.</text>
</comment>
<name>A0A895YDC8_9ACTN</name>
<dbReference type="InterPro" id="IPR050196">
    <property type="entry name" value="Cytochrome_P450_Monoox"/>
</dbReference>
<gene>
    <name evidence="10" type="ORF">JQS43_05470</name>
</gene>
<dbReference type="Proteomes" id="UP000662857">
    <property type="component" value="Chromosome"/>
</dbReference>
<sequence>MSSPTGQTAAGPATPTGASAPAPAPARSASAPLYRLPARRTLPQLARDPMRALAALGRESDGAPVQLNLGLIRPLLISHPEHAQQLLLNPNFERDGMLWKPIRRLQGDGLSGVGEDWRNSRRLLQPLLAMRHLRGLLPTMAAAVDEALDALDARAADQRPVALVPEMMRITQRVMVRVFFGDRISPADSDRLGSAINDAFGSLGARLLLPFMPHWFPMPGDRAFRKAVAIADEVIYPLVRQSRQDPAGDDLVTRFVQATDEAGGHLDDQRVRDDLVSMFVAGTETTALTLSFFWLLFHRRAELATRVADEVAEVVAAGPPEPAHLDRLRYTKMALQETLRLYPVGWLLPRTTIADDELAGNPVKTGKTVILSPYLTHRLSEFWEEPTVFDPERFSPERSAGRHKFAYLPFGAGPHQCLGNHFSLLEGQLVVAAMLHRWRPTVAAPQDALEPRATASLRPRGEAELTLAPRR</sequence>
<reference evidence="10" key="1">
    <citation type="submission" date="2021-02" db="EMBL/GenBank/DDBJ databases">
        <title>Natrosporangium hydrolyticum gen. nov., sp. nov, a haloalkaliphilic actinobacterium from a soda solonchak soil.</title>
        <authorList>
            <person name="Sorokin D.Y."/>
            <person name="Khijniak T.V."/>
            <person name="Zakharycheva A.P."/>
            <person name="Boueva O.V."/>
            <person name="Ariskina E.V."/>
            <person name="Hahnke R.L."/>
            <person name="Bunk B."/>
            <person name="Sproer C."/>
            <person name="Schumann P."/>
            <person name="Evtushenko L.I."/>
            <person name="Kublanov I.V."/>
        </authorList>
    </citation>
    <scope>NUCLEOTIDE SEQUENCE</scope>
    <source>
        <strain evidence="10">DSM 106523</strain>
    </source>
</reference>
<dbReference type="KEGG" id="nhy:JQS43_05470"/>
<evidence type="ECO:0000256" key="2">
    <source>
        <dbReference type="ARBA" id="ARBA00022617"/>
    </source>
</evidence>
<dbReference type="PANTHER" id="PTHR24291">
    <property type="entry name" value="CYTOCHROME P450 FAMILY 4"/>
    <property type="match status" value="1"/>
</dbReference>
<dbReference type="InterPro" id="IPR017972">
    <property type="entry name" value="Cyt_P450_CS"/>
</dbReference>
<dbReference type="EMBL" id="CP070499">
    <property type="protein sequence ID" value="QSB15787.1"/>
    <property type="molecule type" value="Genomic_DNA"/>
</dbReference>
<dbReference type="AlphaFoldDB" id="A0A895YDC8"/>
<evidence type="ECO:0000256" key="6">
    <source>
        <dbReference type="ARBA" id="ARBA00023033"/>
    </source>
</evidence>
<organism evidence="10 11">
    <name type="scientific">Natronosporangium hydrolyticum</name>
    <dbReference type="NCBI Taxonomy" id="2811111"/>
    <lineage>
        <taxon>Bacteria</taxon>
        <taxon>Bacillati</taxon>
        <taxon>Actinomycetota</taxon>
        <taxon>Actinomycetes</taxon>
        <taxon>Micromonosporales</taxon>
        <taxon>Micromonosporaceae</taxon>
        <taxon>Natronosporangium</taxon>
    </lineage>
</organism>
<dbReference type="InterPro" id="IPR036396">
    <property type="entry name" value="Cyt_P450_sf"/>
</dbReference>
<evidence type="ECO:0000256" key="9">
    <source>
        <dbReference type="SAM" id="MobiDB-lite"/>
    </source>
</evidence>
<evidence type="ECO:0000256" key="4">
    <source>
        <dbReference type="ARBA" id="ARBA00023002"/>
    </source>
</evidence>
<keyword evidence="4 8" id="KW-0560">Oxidoreductase</keyword>
<dbReference type="GO" id="GO:0004497">
    <property type="term" value="F:monooxygenase activity"/>
    <property type="evidence" value="ECO:0007669"/>
    <property type="project" value="UniProtKB-KW"/>
</dbReference>
<feature type="region of interest" description="Disordered" evidence="9">
    <location>
        <begin position="446"/>
        <end position="471"/>
    </location>
</feature>
<dbReference type="SUPFAM" id="SSF48264">
    <property type="entry name" value="Cytochrome P450"/>
    <property type="match status" value="1"/>
</dbReference>
<dbReference type="GO" id="GO:0016705">
    <property type="term" value="F:oxidoreductase activity, acting on paired donors, with incorporation or reduction of molecular oxygen"/>
    <property type="evidence" value="ECO:0007669"/>
    <property type="project" value="InterPro"/>
</dbReference>
<dbReference type="Pfam" id="PF00067">
    <property type="entry name" value="p450"/>
    <property type="match status" value="1"/>
</dbReference>
<proteinExistence type="inferred from homology"/>
<keyword evidence="6 8" id="KW-0503">Monooxygenase</keyword>
<accession>A0A895YDC8</accession>
<dbReference type="InterPro" id="IPR001128">
    <property type="entry name" value="Cyt_P450"/>
</dbReference>
<evidence type="ECO:0000256" key="3">
    <source>
        <dbReference type="ARBA" id="ARBA00022723"/>
    </source>
</evidence>
<evidence type="ECO:0000256" key="8">
    <source>
        <dbReference type="RuleBase" id="RU000461"/>
    </source>
</evidence>
<evidence type="ECO:0000256" key="1">
    <source>
        <dbReference type="ARBA" id="ARBA00010617"/>
    </source>
</evidence>
<evidence type="ECO:0000256" key="7">
    <source>
        <dbReference type="PIRSR" id="PIRSR602401-1"/>
    </source>
</evidence>
<keyword evidence="11" id="KW-1185">Reference proteome</keyword>